<evidence type="ECO:0000313" key="2">
    <source>
        <dbReference type="Proteomes" id="UP001055811"/>
    </source>
</evidence>
<keyword evidence="2" id="KW-1185">Reference proteome</keyword>
<name>A0ACB9F4E5_CICIN</name>
<organism evidence="1 2">
    <name type="scientific">Cichorium intybus</name>
    <name type="common">Chicory</name>
    <dbReference type="NCBI Taxonomy" id="13427"/>
    <lineage>
        <taxon>Eukaryota</taxon>
        <taxon>Viridiplantae</taxon>
        <taxon>Streptophyta</taxon>
        <taxon>Embryophyta</taxon>
        <taxon>Tracheophyta</taxon>
        <taxon>Spermatophyta</taxon>
        <taxon>Magnoliopsida</taxon>
        <taxon>eudicotyledons</taxon>
        <taxon>Gunneridae</taxon>
        <taxon>Pentapetalae</taxon>
        <taxon>asterids</taxon>
        <taxon>campanulids</taxon>
        <taxon>Asterales</taxon>
        <taxon>Asteraceae</taxon>
        <taxon>Cichorioideae</taxon>
        <taxon>Cichorieae</taxon>
        <taxon>Cichoriinae</taxon>
        <taxon>Cichorium</taxon>
    </lineage>
</organism>
<proteinExistence type="predicted"/>
<evidence type="ECO:0000313" key="1">
    <source>
        <dbReference type="EMBL" id="KAI3765648.1"/>
    </source>
</evidence>
<dbReference type="Proteomes" id="UP001055811">
    <property type="component" value="Linkage Group LG03"/>
</dbReference>
<gene>
    <name evidence="1" type="ORF">L2E82_15689</name>
</gene>
<accession>A0ACB9F4E5</accession>
<sequence>MDLQMCFDCLQRQLRTDFFDELLFNYALAASALPFGSATQEDYESESVEKGEEAVYSIVLKKLSSS</sequence>
<comment type="caution">
    <text evidence="1">The sequence shown here is derived from an EMBL/GenBank/DDBJ whole genome shotgun (WGS) entry which is preliminary data.</text>
</comment>
<dbReference type="EMBL" id="CM042011">
    <property type="protein sequence ID" value="KAI3765648.1"/>
    <property type="molecule type" value="Genomic_DNA"/>
</dbReference>
<protein>
    <submittedName>
        <fullName evidence="1">Uncharacterized protein</fullName>
    </submittedName>
</protein>
<reference evidence="1 2" key="2">
    <citation type="journal article" date="2022" name="Mol. Ecol. Resour.">
        <title>The genomes of chicory, endive, great burdock and yacon provide insights into Asteraceae paleo-polyploidization history and plant inulin production.</title>
        <authorList>
            <person name="Fan W."/>
            <person name="Wang S."/>
            <person name="Wang H."/>
            <person name="Wang A."/>
            <person name="Jiang F."/>
            <person name="Liu H."/>
            <person name="Zhao H."/>
            <person name="Xu D."/>
            <person name="Zhang Y."/>
        </authorList>
    </citation>
    <scope>NUCLEOTIDE SEQUENCE [LARGE SCALE GENOMIC DNA]</scope>
    <source>
        <strain evidence="2">cv. Punajuju</strain>
        <tissue evidence="1">Leaves</tissue>
    </source>
</reference>
<reference evidence="2" key="1">
    <citation type="journal article" date="2022" name="Mol. Ecol. Resour.">
        <title>The genomes of chicory, endive, great burdock and yacon provide insights into Asteraceae palaeo-polyploidization history and plant inulin production.</title>
        <authorList>
            <person name="Fan W."/>
            <person name="Wang S."/>
            <person name="Wang H."/>
            <person name="Wang A."/>
            <person name="Jiang F."/>
            <person name="Liu H."/>
            <person name="Zhao H."/>
            <person name="Xu D."/>
            <person name="Zhang Y."/>
        </authorList>
    </citation>
    <scope>NUCLEOTIDE SEQUENCE [LARGE SCALE GENOMIC DNA]</scope>
    <source>
        <strain evidence="2">cv. Punajuju</strain>
    </source>
</reference>